<gene>
    <name evidence="1" type="ORF">G2W53_017098</name>
</gene>
<name>A0A834WQP3_9FABA</name>
<accession>A0A834WQP3</accession>
<dbReference type="Proteomes" id="UP000634136">
    <property type="component" value="Unassembled WGS sequence"/>
</dbReference>
<protein>
    <submittedName>
        <fullName evidence="1">Uncharacterized protein</fullName>
    </submittedName>
</protein>
<proteinExistence type="predicted"/>
<dbReference type="EMBL" id="JAAIUW010000006">
    <property type="protein sequence ID" value="KAF7825934.1"/>
    <property type="molecule type" value="Genomic_DNA"/>
</dbReference>
<keyword evidence="2" id="KW-1185">Reference proteome</keyword>
<dbReference type="AlphaFoldDB" id="A0A834WQP3"/>
<evidence type="ECO:0000313" key="1">
    <source>
        <dbReference type="EMBL" id="KAF7825934.1"/>
    </source>
</evidence>
<organism evidence="1 2">
    <name type="scientific">Senna tora</name>
    <dbReference type="NCBI Taxonomy" id="362788"/>
    <lineage>
        <taxon>Eukaryota</taxon>
        <taxon>Viridiplantae</taxon>
        <taxon>Streptophyta</taxon>
        <taxon>Embryophyta</taxon>
        <taxon>Tracheophyta</taxon>
        <taxon>Spermatophyta</taxon>
        <taxon>Magnoliopsida</taxon>
        <taxon>eudicotyledons</taxon>
        <taxon>Gunneridae</taxon>
        <taxon>Pentapetalae</taxon>
        <taxon>rosids</taxon>
        <taxon>fabids</taxon>
        <taxon>Fabales</taxon>
        <taxon>Fabaceae</taxon>
        <taxon>Caesalpinioideae</taxon>
        <taxon>Cassia clade</taxon>
        <taxon>Senna</taxon>
    </lineage>
</organism>
<evidence type="ECO:0000313" key="2">
    <source>
        <dbReference type="Proteomes" id="UP000634136"/>
    </source>
</evidence>
<reference evidence="1" key="1">
    <citation type="submission" date="2020-09" db="EMBL/GenBank/DDBJ databases">
        <title>Genome-Enabled Discovery of Anthraquinone Biosynthesis in Senna tora.</title>
        <authorList>
            <person name="Kang S.-H."/>
            <person name="Pandey R.P."/>
            <person name="Lee C.-M."/>
            <person name="Sim J.-S."/>
            <person name="Jeong J.-T."/>
            <person name="Choi B.-S."/>
            <person name="Jung M."/>
            <person name="Ginzburg D."/>
            <person name="Zhao K."/>
            <person name="Won S.Y."/>
            <person name="Oh T.-J."/>
            <person name="Yu Y."/>
            <person name="Kim N.-H."/>
            <person name="Lee O.R."/>
            <person name="Lee T.-H."/>
            <person name="Bashyal P."/>
            <person name="Kim T.-S."/>
            <person name="Lee W.-H."/>
            <person name="Kawkins C."/>
            <person name="Kim C.-K."/>
            <person name="Kim J.S."/>
            <person name="Ahn B.O."/>
            <person name="Rhee S.Y."/>
            <person name="Sohng J.K."/>
        </authorList>
    </citation>
    <scope>NUCLEOTIDE SEQUENCE</scope>
    <source>
        <tissue evidence="1">Leaf</tissue>
    </source>
</reference>
<sequence>MAGEGGQGSQLLCRFHGELYGHCLDMGLLEFQGVLPECGRDIYG</sequence>
<comment type="caution">
    <text evidence="1">The sequence shown here is derived from an EMBL/GenBank/DDBJ whole genome shotgun (WGS) entry which is preliminary data.</text>
</comment>